<feature type="non-terminal residue" evidence="1">
    <location>
        <position position="71"/>
    </location>
</feature>
<reference evidence="1" key="1">
    <citation type="journal article" date="2011" name="Proc. Natl. Acad. Sci. U.S.A.">
        <title>The genome of the fire ant Solenopsis invicta.</title>
        <authorList>
            <person name="Wurm Y."/>
            <person name="Wang J."/>
            <person name="Riba-Grognuz O."/>
            <person name="Corona M."/>
            <person name="Nygaard S."/>
            <person name="Hunt B.G."/>
            <person name="Ingram K.K."/>
            <person name="Falquet L."/>
            <person name="Nipitwattanaphon M."/>
            <person name="Gotzek D."/>
            <person name="Dijkstra M.B."/>
            <person name="Oettler J."/>
            <person name="Comtesse F."/>
            <person name="Shih C.J."/>
            <person name="Wu W.J."/>
            <person name="Yang C.C."/>
            <person name="Thomas J."/>
            <person name="Beaudoing E."/>
            <person name="Pradervand S."/>
            <person name="Flegel V."/>
            <person name="Cook E.D."/>
            <person name="Fabbretti R."/>
            <person name="Stockinger H."/>
            <person name="Long L."/>
            <person name="Farmerie W.G."/>
            <person name="Oakey J."/>
            <person name="Boomsma J.J."/>
            <person name="Pamilo P."/>
            <person name="Yi S.V."/>
            <person name="Heinze J."/>
            <person name="Goodisman M.A."/>
            <person name="Farinelli L."/>
            <person name="Harshman K."/>
            <person name="Hulo N."/>
            <person name="Cerutti L."/>
            <person name="Xenarios I."/>
            <person name="Shoemaker D."/>
            <person name="Keller L."/>
        </authorList>
    </citation>
    <scope>NUCLEOTIDE SEQUENCE [LARGE SCALE GENOMIC DNA]</scope>
</reference>
<organism>
    <name type="scientific">Solenopsis invicta</name>
    <name type="common">Red imported fire ant</name>
    <name type="synonym">Solenopsis wagneri</name>
    <dbReference type="NCBI Taxonomy" id="13686"/>
    <lineage>
        <taxon>Eukaryota</taxon>
        <taxon>Metazoa</taxon>
        <taxon>Ecdysozoa</taxon>
        <taxon>Arthropoda</taxon>
        <taxon>Hexapoda</taxon>
        <taxon>Insecta</taxon>
        <taxon>Pterygota</taxon>
        <taxon>Neoptera</taxon>
        <taxon>Endopterygota</taxon>
        <taxon>Hymenoptera</taxon>
        <taxon>Apocrita</taxon>
        <taxon>Aculeata</taxon>
        <taxon>Formicoidea</taxon>
        <taxon>Formicidae</taxon>
        <taxon>Myrmicinae</taxon>
        <taxon>Solenopsis</taxon>
    </lineage>
</organism>
<proteinExistence type="predicted"/>
<gene>
    <name evidence="1" type="ORF">SINV_01721</name>
</gene>
<accession>E9J099</accession>
<dbReference type="EMBL" id="GL767355">
    <property type="protein sequence ID" value="EFZ13754.1"/>
    <property type="molecule type" value="Genomic_DNA"/>
</dbReference>
<protein>
    <submittedName>
        <fullName evidence="1">Uncharacterized protein</fullName>
    </submittedName>
</protein>
<sequence length="71" mass="8519">MRKEQANKYWIDERQWTCLFCDKGSDGLDHYMKEREEIKKWFADLGGVSDRIIEEIYNKDLDCKIVSGITR</sequence>
<dbReference type="HOGENOM" id="CLU_2743228_0_0_1"/>
<evidence type="ECO:0000313" key="1">
    <source>
        <dbReference type="EMBL" id="EFZ13754.1"/>
    </source>
</evidence>
<name>E9J099_SOLIN</name>
<dbReference type="AlphaFoldDB" id="E9J099"/>